<feature type="transmembrane region" description="Helical" evidence="6">
    <location>
        <begin position="503"/>
        <end position="530"/>
    </location>
</feature>
<feature type="transmembrane region" description="Helical" evidence="6">
    <location>
        <begin position="230"/>
        <end position="258"/>
    </location>
</feature>
<keyword evidence="9" id="KW-1185">Reference proteome</keyword>
<evidence type="ECO:0000256" key="6">
    <source>
        <dbReference type="SAM" id="Phobius"/>
    </source>
</evidence>
<feature type="transmembrane region" description="Helical" evidence="6">
    <location>
        <begin position="20"/>
        <end position="44"/>
    </location>
</feature>
<dbReference type="PANTHER" id="PTHR30287">
    <property type="entry name" value="MEMBRANE COMPONENT OF PREDICTED ABC SUPERFAMILY METABOLITE UPTAKE TRANSPORTER"/>
    <property type="match status" value="1"/>
</dbReference>
<gene>
    <name evidence="8" type="ORF">GCM10009668_17040</name>
</gene>
<dbReference type="Pfam" id="PF02687">
    <property type="entry name" value="FtsX"/>
    <property type="match status" value="2"/>
</dbReference>
<evidence type="ECO:0000256" key="4">
    <source>
        <dbReference type="ARBA" id="ARBA00022989"/>
    </source>
</evidence>
<evidence type="ECO:0000256" key="3">
    <source>
        <dbReference type="ARBA" id="ARBA00022692"/>
    </source>
</evidence>
<feature type="transmembrane region" description="Helical" evidence="6">
    <location>
        <begin position="289"/>
        <end position="311"/>
    </location>
</feature>
<dbReference type="EMBL" id="BAAALG010000006">
    <property type="protein sequence ID" value="GAA1099836.1"/>
    <property type="molecule type" value="Genomic_DNA"/>
</dbReference>
<proteinExistence type="predicted"/>
<keyword evidence="4 6" id="KW-1133">Transmembrane helix</keyword>
<feature type="transmembrane region" description="Helical" evidence="6">
    <location>
        <begin position="597"/>
        <end position="616"/>
    </location>
</feature>
<sequence>MIRLAVQSARHDRSRHLGSVAAVGLGVWLIGLVALLMASVERYLSRLSPGQEEVRVALQDTTSLLGVMAGFAGFMAIFVVASTSSFVVAARARELGLLRLVGATPRQVRRMIRIETLVVAIVASALGCALAVLTFPAATWLLEHKGLAPGGLPGPALVLPLSVAAGIGVLVALLGARSAARRASRTVPAAALREADELGRPVGVVRVLCGVFFLAAGVAMLLLIRAGDPLLALVLAIFVPEVWVIALVCLGPVLLPLLARALTRPWRADPLVAVARENVAVRARRTTSLAAPVLALSAIAGSVVLTLSFAADWEEGITRQRLAAPLVVTTDSPREEARLREVDGLTLDPRVLLTAEVGGADDAYDTEIDVIDPEVSSRLRGIGVREGTLAELGSGEIAVSRSAAWDNGIGVGERVPVRVAGGEVERLEVVAIYEDAANLIGEFALSGEADAARGATVTGTWFVDSATPAAAVREGWPDGAGAVQGRDAWIEEQDQALRSQNTIGLWAVLGPTGVYSALAIANTLLLGSVQRRREFATFRLVGASAQQVRRLVVLEALIVAGAALLLGALITAVTGVLLRAPMTAGLDDVALTMPWTAFGAIAATCAGVAVVAALAGSGRLKDGNLRQSKL</sequence>
<keyword evidence="2" id="KW-1003">Cell membrane</keyword>
<name>A0ABN1TRT3_9ACTN</name>
<evidence type="ECO:0000259" key="7">
    <source>
        <dbReference type="Pfam" id="PF02687"/>
    </source>
</evidence>
<dbReference type="PANTHER" id="PTHR30287:SF1">
    <property type="entry name" value="INNER MEMBRANE PROTEIN"/>
    <property type="match status" value="1"/>
</dbReference>
<comment type="subcellular location">
    <subcellularLocation>
        <location evidence="1">Cell membrane</location>
        <topology evidence="1">Multi-pass membrane protein</topology>
    </subcellularLocation>
</comment>
<protein>
    <recommendedName>
        <fullName evidence="7">ABC3 transporter permease C-terminal domain-containing protein</fullName>
    </recommendedName>
</protein>
<evidence type="ECO:0000256" key="1">
    <source>
        <dbReference type="ARBA" id="ARBA00004651"/>
    </source>
</evidence>
<evidence type="ECO:0000313" key="9">
    <source>
        <dbReference type="Proteomes" id="UP001501581"/>
    </source>
</evidence>
<feature type="transmembrane region" description="Helical" evidence="6">
    <location>
        <begin position="203"/>
        <end position="224"/>
    </location>
</feature>
<feature type="transmembrane region" description="Helical" evidence="6">
    <location>
        <begin position="157"/>
        <end position="176"/>
    </location>
</feature>
<keyword evidence="5 6" id="KW-0472">Membrane</keyword>
<feature type="transmembrane region" description="Helical" evidence="6">
    <location>
        <begin position="64"/>
        <end position="90"/>
    </location>
</feature>
<keyword evidence="3 6" id="KW-0812">Transmembrane</keyword>
<evidence type="ECO:0000256" key="2">
    <source>
        <dbReference type="ARBA" id="ARBA00022475"/>
    </source>
</evidence>
<comment type="caution">
    <text evidence="8">The sequence shown here is derived from an EMBL/GenBank/DDBJ whole genome shotgun (WGS) entry which is preliminary data.</text>
</comment>
<dbReference type="RefSeq" id="WP_343993332.1">
    <property type="nucleotide sequence ID" value="NZ_BAAALG010000006.1"/>
</dbReference>
<feature type="domain" description="ABC3 transporter permease C-terminal" evidence="7">
    <location>
        <begin position="67"/>
        <end position="186"/>
    </location>
</feature>
<feature type="domain" description="ABC3 transporter permease C-terminal" evidence="7">
    <location>
        <begin position="516"/>
        <end position="620"/>
    </location>
</feature>
<evidence type="ECO:0000256" key="5">
    <source>
        <dbReference type="ARBA" id="ARBA00023136"/>
    </source>
</evidence>
<dbReference type="InterPro" id="IPR038766">
    <property type="entry name" value="Membrane_comp_ABC_pdt"/>
</dbReference>
<accession>A0ABN1TRT3</accession>
<dbReference type="Proteomes" id="UP001501581">
    <property type="component" value="Unassembled WGS sequence"/>
</dbReference>
<feature type="transmembrane region" description="Helical" evidence="6">
    <location>
        <begin position="116"/>
        <end position="137"/>
    </location>
</feature>
<dbReference type="InterPro" id="IPR003838">
    <property type="entry name" value="ABC3_permease_C"/>
</dbReference>
<organism evidence="8 9">
    <name type="scientific">Nocardioides dubius</name>
    <dbReference type="NCBI Taxonomy" id="317019"/>
    <lineage>
        <taxon>Bacteria</taxon>
        <taxon>Bacillati</taxon>
        <taxon>Actinomycetota</taxon>
        <taxon>Actinomycetes</taxon>
        <taxon>Propionibacteriales</taxon>
        <taxon>Nocardioidaceae</taxon>
        <taxon>Nocardioides</taxon>
    </lineage>
</organism>
<reference evidence="8 9" key="1">
    <citation type="journal article" date="2019" name="Int. J. Syst. Evol. Microbiol.">
        <title>The Global Catalogue of Microorganisms (GCM) 10K type strain sequencing project: providing services to taxonomists for standard genome sequencing and annotation.</title>
        <authorList>
            <consortium name="The Broad Institute Genomics Platform"/>
            <consortium name="The Broad Institute Genome Sequencing Center for Infectious Disease"/>
            <person name="Wu L."/>
            <person name="Ma J."/>
        </authorList>
    </citation>
    <scope>NUCLEOTIDE SEQUENCE [LARGE SCALE GENOMIC DNA]</scope>
    <source>
        <strain evidence="8 9">JCM 13008</strain>
    </source>
</reference>
<evidence type="ECO:0000313" key="8">
    <source>
        <dbReference type="EMBL" id="GAA1099836.1"/>
    </source>
</evidence>
<feature type="transmembrane region" description="Helical" evidence="6">
    <location>
        <begin position="551"/>
        <end position="577"/>
    </location>
</feature>